<dbReference type="PROSITE" id="PS51257">
    <property type="entry name" value="PROKAR_LIPOPROTEIN"/>
    <property type="match status" value="1"/>
</dbReference>
<evidence type="ECO:0000313" key="1">
    <source>
        <dbReference type="EMBL" id="MFD1709504.1"/>
    </source>
</evidence>
<reference evidence="2" key="1">
    <citation type="journal article" date="2019" name="Int. J. Syst. Evol. Microbiol.">
        <title>The Global Catalogue of Microorganisms (GCM) 10K type strain sequencing project: providing services to taxonomists for standard genome sequencing and annotation.</title>
        <authorList>
            <consortium name="The Broad Institute Genomics Platform"/>
            <consortium name="The Broad Institute Genome Sequencing Center for Infectious Disease"/>
            <person name="Wu L."/>
            <person name="Ma J."/>
        </authorList>
    </citation>
    <scope>NUCLEOTIDE SEQUENCE [LARGE SCALE GENOMIC DNA]</scope>
    <source>
        <strain evidence="2">LMG 29247</strain>
    </source>
</reference>
<accession>A0ABW4KP18</accession>
<dbReference type="RefSeq" id="WP_147913300.1">
    <property type="nucleotide sequence ID" value="NZ_JBHUEJ010000007.1"/>
</dbReference>
<keyword evidence="2" id="KW-1185">Reference proteome</keyword>
<evidence type="ECO:0008006" key="3">
    <source>
        <dbReference type="Google" id="ProtNLM"/>
    </source>
</evidence>
<evidence type="ECO:0000313" key="2">
    <source>
        <dbReference type="Proteomes" id="UP001597304"/>
    </source>
</evidence>
<organism evidence="1 2">
    <name type="scientific">Ottowia flava</name>
    <dbReference type="NCBI Taxonomy" id="2675430"/>
    <lineage>
        <taxon>Bacteria</taxon>
        <taxon>Pseudomonadati</taxon>
        <taxon>Pseudomonadota</taxon>
        <taxon>Betaproteobacteria</taxon>
        <taxon>Burkholderiales</taxon>
        <taxon>Comamonadaceae</taxon>
        <taxon>Ottowia</taxon>
    </lineage>
</organism>
<name>A0ABW4KP18_9BURK</name>
<gene>
    <name evidence="1" type="ORF">ACFSF0_02705</name>
</gene>
<protein>
    <recommendedName>
        <fullName evidence="3">Lipoprotein</fullName>
    </recommendedName>
</protein>
<sequence length="430" mass="45899">MRHSANKHAKTRTALAVTSLLLAACGGGDDDRTDASAQRAGDTLTTTMMVDDKLVMERDDVLYAVSAKGELVSAEDASTVPGTLIPITESLKVYDSNLVSASAAQQIDPAIAKAFYTELWNALKQRHGLEATASMLVDAIDDFDQMVPKIYAAYQHSGMSMASFVDFYETLDDVPFFAAQEEAERQVSTFVEAAGTNEAGLLAAVQANGLSWRVFLDTMAGRQHTFNDMRVAYSSAQAGTSMTAFVAGYVSGAGTKAAAGTNQYDLAIHASKMLWDIIKDGAPQTDVGGAKTSVLAVADKNPLNYGNAQRGQSVSVRFQRGDKWWHTHQFIAKFNVVAYHSARHPNFGGAWLPTVYFNVEDASAKGVGAKLNVDAEISTLANAGPANAPVPQFDVVTTIRTKGAAIKNMYETSTFVVSGNKAPTLAKAVK</sequence>
<dbReference type="EMBL" id="JBHUEJ010000007">
    <property type="protein sequence ID" value="MFD1709504.1"/>
    <property type="molecule type" value="Genomic_DNA"/>
</dbReference>
<comment type="caution">
    <text evidence="1">The sequence shown here is derived from an EMBL/GenBank/DDBJ whole genome shotgun (WGS) entry which is preliminary data.</text>
</comment>
<proteinExistence type="predicted"/>
<dbReference type="Proteomes" id="UP001597304">
    <property type="component" value="Unassembled WGS sequence"/>
</dbReference>